<dbReference type="SUPFAM" id="SSF57850">
    <property type="entry name" value="RING/U-box"/>
    <property type="match status" value="1"/>
</dbReference>
<proteinExistence type="predicted"/>
<keyword evidence="3" id="KW-0862">Zinc</keyword>
<dbReference type="GO" id="GO:0034058">
    <property type="term" value="P:endosomal vesicle fusion"/>
    <property type="evidence" value="ECO:0007669"/>
    <property type="project" value="TreeGrafter"/>
</dbReference>
<dbReference type="SMART" id="SM00299">
    <property type="entry name" value="CLH"/>
    <property type="match status" value="1"/>
</dbReference>
<dbReference type="PANTHER" id="PTHR12616">
    <property type="entry name" value="VACUOLAR PROTEIN SORTING VPS41"/>
    <property type="match status" value="1"/>
</dbReference>
<dbReference type="GO" id="GO:0009267">
    <property type="term" value="P:cellular response to starvation"/>
    <property type="evidence" value="ECO:0007669"/>
    <property type="project" value="TreeGrafter"/>
</dbReference>
<reference evidence="7" key="1">
    <citation type="submission" date="2019-11" db="UniProtKB">
        <authorList>
            <consortium name="WormBaseParasite"/>
        </authorList>
    </citation>
    <scope>IDENTIFICATION</scope>
</reference>
<feature type="domain" description="RING-type" evidence="6">
    <location>
        <begin position="934"/>
        <end position="990"/>
    </location>
</feature>
<protein>
    <submittedName>
        <fullName evidence="7">RING-type domain-containing protein</fullName>
    </submittedName>
</protein>
<evidence type="ECO:0000256" key="3">
    <source>
        <dbReference type="ARBA" id="ARBA00022833"/>
    </source>
</evidence>
<dbReference type="Gene3D" id="3.30.40.10">
    <property type="entry name" value="Zinc/RING finger domain, C3HC4 (zinc finger)"/>
    <property type="match status" value="1"/>
</dbReference>
<keyword evidence="2 5" id="KW-0863">Zinc-finger</keyword>
<name>A0A5K3F0K5_MESCO</name>
<dbReference type="GO" id="GO:0005770">
    <property type="term" value="C:late endosome"/>
    <property type="evidence" value="ECO:0007669"/>
    <property type="project" value="TreeGrafter"/>
</dbReference>
<dbReference type="Pfam" id="PF23411">
    <property type="entry name" value="Beta-prop_Vps41"/>
    <property type="match status" value="1"/>
</dbReference>
<dbReference type="AlphaFoldDB" id="A0A5K3F0K5"/>
<dbReference type="InterPro" id="IPR015943">
    <property type="entry name" value="WD40/YVTN_repeat-like_dom_sf"/>
</dbReference>
<dbReference type="GO" id="GO:0016236">
    <property type="term" value="P:macroautophagy"/>
    <property type="evidence" value="ECO:0007669"/>
    <property type="project" value="TreeGrafter"/>
</dbReference>
<sequence>MTEIGVEAEFALEEPSLKFHRLANDCPESYAKTEITTVAAHYKFIVLGYMNGTLDIFDHLGNLIQNGRHRKHFCPINQIGISDDGDFVVSCADDGFVFVYNLLEPELNELINLKRQIKAVAISPEYSRTKRLVTGGKALTLHSLGVFGRRSAEELYLPQSGVQNIKWRKSILIWADDSSVYVYNLRRRQLINYIPKPPSTSDLIEGRCLCHLMWHSDTCFLIGWEKTVLVCYILGSHSPTFSATWSSSVSNDDRESLISIPESSISGSLTPSKQSVQIAIQHDLAQDDTVGVICGIAAHNDRVLVLLCPQKSIESLLVGTLDEDASHNKPPQLLVADVGEALCAPACQQTDTASVLSATYPFEEVSREDVLINLSPSYSCRDVGLATVPGEDTHFVFSHVDIICAQVLSADDRVDWYLEQDLPQRALQIASEHSGELVRHSLKQLGMTYLDKLIEEENYLGAARLCNNILTDKKSWEDQVFRFLHLGQLHILVPYLPTAKNLITSSTYEVILIDLLSKSPSKFLQKLKDWPPSSRLYSLNPIIAAVEERTSSYSHQDVFTTASQDPEMHALWRALVVLYENVGLPEKGLEISIKLKDPDVYDLLQRQLPGTQGGCFGSIVRKNIVALFEIDIQRALVLMIDCLRELPVDFVVQELDSQPMLLFKYLDALNTRNPQAAVPHVHRLVKLYASYARDQLLPFLRSTHQYPLNEALALCQSLNYVPETVYLLTRVGRRKDALKLLMEKGSEDAFLFGDKALTPEQRQAEVAAQAIAYCLEEDSAQGRPYFTAYDNSEKRRTLRMDRDRSDCLDEDSELREDEEMCATSSSLEAGELWNQVVLFAVDKPTFICALLKHASTESIDPSLLLRRIAPETEIPHLKESLVNLLHNTQMQIELRRSCHNILLKDSHEMFSRLVQVQGRGMRVNIQPNSSRGVCRVCRQALLSPESSQGHRDVGEGGALHQPALAVFRCSHTFHQACLSLFGRFIACPVCVQDRVAA</sequence>
<dbReference type="SUPFAM" id="SSF50978">
    <property type="entry name" value="WD40 repeat-like"/>
    <property type="match status" value="1"/>
</dbReference>
<dbReference type="InterPro" id="IPR045111">
    <property type="entry name" value="Vps41/Vps8"/>
</dbReference>
<evidence type="ECO:0000313" key="7">
    <source>
        <dbReference type="WBParaSite" id="MCU_004609-RB"/>
    </source>
</evidence>
<dbReference type="Pfam" id="PF23556">
    <property type="entry name" value="TPR_Vps41"/>
    <property type="match status" value="1"/>
</dbReference>
<dbReference type="SMART" id="SM00184">
    <property type="entry name" value="RING"/>
    <property type="match status" value="1"/>
</dbReference>
<dbReference type="InterPro" id="IPR036322">
    <property type="entry name" value="WD40_repeat_dom_sf"/>
</dbReference>
<dbReference type="GO" id="GO:0006623">
    <property type="term" value="P:protein targeting to vacuole"/>
    <property type="evidence" value="ECO:0007669"/>
    <property type="project" value="InterPro"/>
</dbReference>
<organism evidence="7">
    <name type="scientific">Mesocestoides corti</name>
    <name type="common">Flatworm</name>
    <dbReference type="NCBI Taxonomy" id="53468"/>
    <lineage>
        <taxon>Eukaryota</taxon>
        <taxon>Metazoa</taxon>
        <taxon>Spiralia</taxon>
        <taxon>Lophotrochozoa</taxon>
        <taxon>Platyhelminthes</taxon>
        <taxon>Cestoda</taxon>
        <taxon>Eucestoda</taxon>
        <taxon>Cyclophyllidea</taxon>
        <taxon>Mesocestoididae</taxon>
        <taxon>Mesocestoides</taxon>
    </lineage>
</organism>
<dbReference type="GO" id="GO:0030897">
    <property type="term" value="C:HOPS complex"/>
    <property type="evidence" value="ECO:0007669"/>
    <property type="project" value="TreeGrafter"/>
</dbReference>
<evidence type="ECO:0000259" key="6">
    <source>
        <dbReference type="PROSITE" id="PS50089"/>
    </source>
</evidence>
<dbReference type="Gene3D" id="2.130.10.10">
    <property type="entry name" value="YVTN repeat-like/Quinoprotein amine dehydrogenase"/>
    <property type="match status" value="1"/>
</dbReference>
<dbReference type="InterPro" id="IPR011990">
    <property type="entry name" value="TPR-like_helical_dom_sf"/>
</dbReference>
<dbReference type="InterPro" id="IPR057780">
    <property type="entry name" value="Beta-prop_Vps41"/>
</dbReference>
<dbReference type="InterPro" id="IPR001841">
    <property type="entry name" value="Znf_RING"/>
</dbReference>
<dbReference type="PANTHER" id="PTHR12616:SF1">
    <property type="entry name" value="VACUOLAR PROTEIN SORTING-ASSOCIATED PROTEIN 41 HOMOLOG"/>
    <property type="match status" value="1"/>
</dbReference>
<dbReference type="PROSITE" id="PS50089">
    <property type="entry name" value="ZF_RING_2"/>
    <property type="match status" value="1"/>
</dbReference>
<evidence type="ECO:0000256" key="1">
    <source>
        <dbReference type="ARBA" id="ARBA00022448"/>
    </source>
</evidence>
<dbReference type="Gene3D" id="1.25.40.10">
    <property type="entry name" value="Tetratricopeptide repeat domain"/>
    <property type="match status" value="1"/>
</dbReference>
<evidence type="ECO:0000256" key="2">
    <source>
        <dbReference type="ARBA" id="ARBA00022771"/>
    </source>
</evidence>
<evidence type="ECO:0000256" key="4">
    <source>
        <dbReference type="ARBA" id="ARBA00022927"/>
    </source>
</evidence>
<dbReference type="InterPro" id="IPR013083">
    <property type="entry name" value="Znf_RING/FYVE/PHD"/>
</dbReference>
<dbReference type="WBParaSite" id="MCU_004609-RB">
    <property type="protein sequence ID" value="MCU_004609-RB"/>
    <property type="gene ID" value="MCU_004609"/>
</dbReference>
<keyword evidence="4" id="KW-0653">Protein transport</keyword>
<evidence type="ECO:0000256" key="5">
    <source>
        <dbReference type="PROSITE-ProRule" id="PRU00175"/>
    </source>
</evidence>
<keyword evidence="1" id="KW-0813">Transport</keyword>
<dbReference type="InterPro" id="IPR000547">
    <property type="entry name" value="Clathrin_H-chain/VPS_repeat"/>
</dbReference>
<keyword evidence="2 5" id="KW-0479">Metal-binding</keyword>
<accession>A0A5K3F0K5</accession>
<dbReference type="GO" id="GO:0008270">
    <property type="term" value="F:zinc ion binding"/>
    <property type="evidence" value="ECO:0007669"/>
    <property type="project" value="UniProtKB-KW"/>
</dbReference>